<dbReference type="InterPro" id="IPR036425">
    <property type="entry name" value="MoaB/Mog-like_dom_sf"/>
</dbReference>
<dbReference type="InterPro" id="IPR036688">
    <property type="entry name" value="MoeA_C_domain_IV_sf"/>
</dbReference>
<gene>
    <name evidence="4" type="ORF">MNB_SV-3-745</name>
</gene>
<evidence type="ECO:0000259" key="3">
    <source>
        <dbReference type="SMART" id="SM00852"/>
    </source>
</evidence>
<evidence type="ECO:0000256" key="1">
    <source>
        <dbReference type="ARBA" id="ARBA00005046"/>
    </source>
</evidence>
<organism evidence="4">
    <name type="scientific">hydrothermal vent metagenome</name>
    <dbReference type="NCBI Taxonomy" id="652676"/>
    <lineage>
        <taxon>unclassified sequences</taxon>
        <taxon>metagenomes</taxon>
        <taxon>ecological metagenomes</taxon>
    </lineage>
</organism>
<sequence>MASSIVEALEIIVNNIPSLDGEIIPIESAVGRVVAQDYMATFDLPRFNNSAMDGYVVKAEDAGNLVTCNDVIYAGDNPQMVLHSGTAIKIMTGAPIPEGGEAIIPIENVTLQEDKIALPDGIKKDHFIRMAGEDIQSGTLFLSKGETINAYTIASLSSQGITHVKVTRKIKVAIFGTGDELRPHYEKIEAHQLYNSNSPMFLTRSQALGCDVRFIHTSADTLESLESSIVSALDADVIITSGGASVGDKDFTKEAFTNLGMELLIDKIDIKPGKPTIVGKINQTIIINLPGNPLASMVNYELFVRAILHRLSGRTDYYHSTIKTTMKNTFSTKGGRYTVVLGHFDGNNFEPLNPQMPGMVSPMQKADGFILITPDVTLLEAGKIVKMIPIKWEFTSSVKEDLFTN</sequence>
<dbReference type="Gene3D" id="2.170.190.11">
    <property type="entry name" value="Molybdopterin biosynthesis moea protein, domain 3"/>
    <property type="match status" value="1"/>
</dbReference>
<dbReference type="Pfam" id="PF00994">
    <property type="entry name" value="MoCF_biosynth"/>
    <property type="match status" value="1"/>
</dbReference>
<proteinExistence type="predicted"/>
<dbReference type="SUPFAM" id="SSF53218">
    <property type="entry name" value="Molybdenum cofactor biosynthesis proteins"/>
    <property type="match status" value="1"/>
</dbReference>
<dbReference type="GO" id="GO:0006777">
    <property type="term" value="P:Mo-molybdopterin cofactor biosynthetic process"/>
    <property type="evidence" value="ECO:0007669"/>
    <property type="project" value="UniProtKB-KW"/>
</dbReference>
<dbReference type="SUPFAM" id="SSF63867">
    <property type="entry name" value="MoeA C-terminal domain-like"/>
    <property type="match status" value="1"/>
</dbReference>
<dbReference type="GO" id="GO:0005829">
    <property type="term" value="C:cytosol"/>
    <property type="evidence" value="ECO:0007669"/>
    <property type="project" value="TreeGrafter"/>
</dbReference>
<dbReference type="Pfam" id="PF03454">
    <property type="entry name" value="MoeA_C"/>
    <property type="match status" value="1"/>
</dbReference>
<evidence type="ECO:0000313" key="4">
    <source>
        <dbReference type="EMBL" id="SFV70140.1"/>
    </source>
</evidence>
<dbReference type="NCBIfam" id="TIGR00177">
    <property type="entry name" value="molyb_syn"/>
    <property type="match status" value="1"/>
</dbReference>
<comment type="pathway">
    <text evidence="1">Cofactor biosynthesis; molybdopterin biosynthesis.</text>
</comment>
<dbReference type="UniPathway" id="UPA00344"/>
<reference evidence="4" key="1">
    <citation type="submission" date="2016-10" db="EMBL/GenBank/DDBJ databases">
        <authorList>
            <person name="de Groot N.N."/>
        </authorList>
    </citation>
    <scope>NUCLEOTIDE SEQUENCE</scope>
</reference>
<dbReference type="Pfam" id="PF03453">
    <property type="entry name" value="MoeA_N"/>
    <property type="match status" value="1"/>
</dbReference>
<dbReference type="InterPro" id="IPR036135">
    <property type="entry name" value="MoeA_linker/N_sf"/>
</dbReference>
<protein>
    <submittedName>
        <fullName evidence="4">Molybdopterin biosynthesis protein MoeA</fullName>
    </submittedName>
</protein>
<dbReference type="SUPFAM" id="SSF63882">
    <property type="entry name" value="MoeA N-terminal region -like"/>
    <property type="match status" value="1"/>
</dbReference>
<dbReference type="CDD" id="cd00887">
    <property type="entry name" value="MoeA"/>
    <property type="match status" value="1"/>
</dbReference>
<feature type="domain" description="MoaB/Mog" evidence="3">
    <location>
        <begin position="173"/>
        <end position="310"/>
    </location>
</feature>
<dbReference type="AlphaFoldDB" id="A0A1W1CWB5"/>
<dbReference type="PANTHER" id="PTHR10192">
    <property type="entry name" value="MOLYBDOPTERIN BIOSYNTHESIS PROTEIN"/>
    <property type="match status" value="1"/>
</dbReference>
<dbReference type="GO" id="GO:0061599">
    <property type="term" value="F:molybdopterin molybdotransferase activity"/>
    <property type="evidence" value="ECO:0007669"/>
    <property type="project" value="TreeGrafter"/>
</dbReference>
<accession>A0A1W1CWB5</accession>
<dbReference type="PANTHER" id="PTHR10192:SF5">
    <property type="entry name" value="GEPHYRIN"/>
    <property type="match status" value="1"/>
</dbReference>
<name>A0A1W1CWB5_9ZZZZ</name>
<keyword evidence="2" id="KW-0501">Molybdenum cofactor biosynthesis</keyword>
<evidence type="ECO:0000256" key="2">
    <source>
        <dbReference type="ARBA" id="ARBA00023150"/>
    </source>
</evidence>
<dbReference type="InterPro" id="IPR038987">
    <property type="entry name" value="MoeA-like"/>
</dbReference>
<dbReference type="EMBL" id="FPHI01000045">
    <property type="protein sequence ID" value="SFV70140.1"/>
    <property type="molecule type" value="Genomic_DNA"/>
</dbReference>
<dbReference type="InterPro" id="IPR005111">
    <property type="entry name" value="MoeA_C_domain_IV"/>
</dbReference>
<dbReference type="Gene3D" id="3.90.105.10">
    <property type="entry name" value="Molybdopterin biosynthesis moea protein, domain 2"/>
    <property type="match status" value="1"/>
</dbReference>
<dbReference type="InterPro" id="IPR005110">
    <property type="entry name" value="MoeA_linker/N"/>
</dbReference>
<dbReference type="SMART" id="SM00852">
    <property type="entry name" value="MoCF_biosynth"/>
    <property type="match status" value="1"/>
</dbReference>
<dbReference type="InterPro" id="IPR001453">
    <property type="entry name" value="MoaB/Mog_dom"/>
</dbReference>
<dbReference type="Gene3D" id="3.40.980.10">
    <property type="entry name" value="MoaB/Mog-like domain"/>
    <property type="match status" value="1"/>
</dbReference>
<dbReference type="Gene3D" id="2.40.340.10">
    <property type="entry name" value="MoeA, C-terminal, domain IV"/>
    <property type="match status" value="1"/>
</dbReference>